<comment type="pathway">
    <text evidence="2">Lipid metabolism.</text>
</comment>
<proteinExistence type="inferred from homology"/>
<dbReference type="Proteomes" id="UP000053201">
    <property type="component" value="Unassembled WGS sequence"/>
</dbReference>
<dbReference type="InterPro" id="IPR004255">
    <property type="entry name" value="O-acyltransferase_WSD1_N"/>
</dbReference>
<evidence type="ECO:0000313" key="11">
    <source>
        <dbReference type="Proteomes" id="UP000053201"/>
    </source>
</evidence>
<dbReference type="InterPro" id="IPR045034">
    <property type="entry name" value="O-acyltransferase_WSD1-like"/>
</dbReference>
<evidence type="ECO:0000256" key="1">
    <source>
        <dbReference type="ARBA" id="ARBA00004771"/>
    </source>
</evidence>
<feature type="domain" description="O-acyltransferase WSD1 C-terminal" evidence="9">
    <location>
        <begin position="471"/>
        <end position="609"/>
    </location>
</feature>
<dbReference type="RefSeq" id="XP_016604818.1">
    <property type="nucleotide sequence ID" value="XM_016756137.1"/>
</dbReference>
<dbReference type="AlphaFoldDB" id="A0A0L0H7W0"/>
<dbReference type="STRING" id="645134.A0A0L0H7W0"/>
<gene>
    <name evidence="10" type="ORF">SPPG_07986</name>
</gene>
<evidence type="ECO:0000313" key="10">
    <source>
        <dbReference type="EMBL" id="KNC96778.1"/>
    </source>
</evidence>
<evidence type="ECO:0000256" key="6">
    <source>
        <dbReference type="ARBA" id="ARBA00047604"/>
    </source>
</evidence>
<evidence type="ECO:0000256" key="5">
    <source>
        <dbReference type="ARBA" id="ARBA00024360"/>
    </source>
</evidence>
<keyword evidence="3 10" id="KW-0808">Transferase</keyword>
<dbReference type="InParanoid" id="A0A0L0H7W0"/>
<comment type="similarity">
    <text evidence="5">In the N-terminal section; belongs to the long-chain O-acyltransferase family.</text>
</comment>
<dbReference type="Gene3D" id="3.30.559.10">
    <property type="entry name" value="Chloramphenicol acetyltransferase-like domain"/>
    <property type="match status" value="1"/>
</dbReference>
<dbReference type="PANTHER" id="PTHR31650">
    <property type="entry name" value="O-ACYLTRANSFERASE (WSD1-LIKE) FAMILY PROTEIN"/>
    <property type="match status" value="1"/>
</dbReference>
<keyword evidence="11" id="KW-1185">Reference proteome</keyword>
<dbReference type="GO" id="GO:0005886">
    <property type="term" value="C:plasma membrane"/>
    <property type="evidence" value="ECO:0007669"/>
    <property type="project" value="TreeGrafter"/>
</dbReference>
<organism evidence="10 11">
    <name type="scientific">Spizellomyces punctatus (strain DAOM BR117)</name>
    <dbReference type="NCBI Taxonomy" id="645134"/>
    <lineage>
        <taxon>Eukaryota</taxon>
        <taxon>Fungi</taxon>
        <taxon>Fungi incertae sedis</taxon>
        <taxon>Chytridiomycota</taxon>
        <taxon>Chytridiomycota incertae sedis</taxon>
        <taxon>Chytridiomycetes</taxon>
        <taxon>Spizellomycetales</taxon>
        <taxon>Spizellomycetaceae</taxon>
        <taxon>Spizellomyces</taxon>
    </lineage>
</organism>
<dbReference type="GO" id="GO:0019432">
    <property type="term" value="P:triglyceride biosynthetic process"/>
    <property type="evidence" value="ECO:0007669"/>
    <property type="project" value="UniProtKB-UniPathway"/>
</dbReference>
<evidence type="ECO:0000256" key="3">
    <source>
        <dbReference type="ARBA" id="ARBA00022679"/>
    </source>
</evidence>
<evidence type="ECO:0000256" key="7">
    <source>
        <dbReference type="ARBA" id="ARBA00048109"/>
    </source>
</evidence>
<evidence type="ECO:0000256" key="4">
    <source>
        <dbReference type="ARBA" id="ARBA00023315"/>
    </source>
</evidence>
<comment type="pathway">
    <text evidence="1">Glycerolipid metabolism; triacylglycerol biosynthesis.</text>
</comment>
<dbReference type="InterPro" id="IPR009721">
    <property type="entry name" value="O-acyltransferase_WSD1_C"/>
</dbReference>
<keyword evidence="4 10" id="KW-0012">Acyltransferase</keyword>
<comment type="catalytic activity">
    <reaction evidence="6">
        <text>a long chain fatty alcohol + a fatty acyl-CoA = a long-chain alcohol wax ester + CoA</text>
        <dbReference type="Rhea" id="RHEA:38443"/>
        <dbReference type="ChEBI" id="CHEBI:17135"/>
        <dbReference type="ChEBI" id="CHEBI:57287"/>
        <dbReference type="ChEBI" id="CHEBI:77636"/>
        <dbReference type="ChEBI" id="CHEBI:235323"/>
        <dbReference type="EC" id="2.3.1.75"/>
    </reaction>
</comment>
<dbReference type="EMBL" id="KQ257467">
    <property type="protein sequence ID" value="KNC96778.1"/>
    <property type="molecule type" value="Genomic_DNA"/>
</dbReference>
<sequence length="625" mass="69860">MADTILDASPFAGEAKCGTSGCPTAWDVEWRFVGLVTLLVAFVGLAHLRLQSKLAIDGGKRRGVPKESPREELEKLQAKCADLASDVRQTIVEEFPSTTTTLKNGVPDVDSEGIEQVELADVGQLMTCYSPSCKDGQTCYSPSCVRGANRIAPTVARVEKPYEVRHPKRERKMSLFSQILSHKCGAFPTKTGIPPTTVHSVFYLEKLPTVTQLKRLLEERILSRYHRFSAIPIESQDGTISWQPYETVDTDAHIIRKTISSESEIKTYVESLFGRMWDVSKPLWFVHLLQNDNNGNSAIVFEIHHVLGDGLSQMQILGDFVTNENGQPLTMDEKKFKKLQSRRPKPSLLSRVWTRTVLFANTGRAFVKVLGLPILRGDSETAVKTAVSRFASSNRILITVPPISLQSIKLIKDKLHVTVNDVLLAALGGAMRMYLQYRSDPNITDPSLRSRVRLRALMPYSFPRPLDDLHNKWTMISAELPVRQPDPLSRVKFAKQTMDAIKSSPEPLVAVQLQQLAYKALGHELSAQTNLDLFARHTCIFTNVPGFQERIYICGQPVLGMQPVVSNALLQVSAVSYDNFIWMNFVVDGETVIQPERLAQYMVREVEELARAAGVSAKILDTKDE</sequence>
<dbReference type="Pfam" id="PF03007">
    <property type="entry name" value="WS_DGAT_cat"/>
    <property type="match status" value="1"/>
</dbReference>
<dbReference type="eggNOG" id="ENOG502S2TJ">
    <property type="taxonomic scope" value="Eukaryota"/>
</dbReference>
<reference evidence="10 11" key="1">
    <citation type="submission" date="2009-08" db="EMBL/GenBank/DDBJ databases">
        <title>The Genome Sequence of Spizellomyces punctatus strain DAOM BR117.</title>
        <authorList>
            <consortium name="The Broad Institute Genome Sequencing Platform"/>
            <person name="Russ C."/>
            <person name="Cuomo C."/>
            <person name="Shea T."/>
            <person name="Young S.K."/>
            <person name="Zeng Q."/>
            <person name="Koehrsen M."/>
            <person name="Haas B."/>
            <person name="Borodovsky M."/>
            <person name="Guigo R."/>
            <person name="Alvarado L."/>
            <person name="Berlin A."/>
            <person name="Bochicchio J."/>
            <person name="Borenstein D."/>
            <person name="Chapman S."/>
            <person name="Chen Z."/>
            <person name="Engels R."/>
            <person name="Freedman E."/>
            <person name="Gellesch M."/>
            <person name="Goldberg J."/>
            <person name="Griggs A."/>
            <person name="Gujja S."/>
            <person name="Heiman D."/>
            <person name="Hepburn T."/>
            <person name="Howarth C."/>
            <person name="Jen D."/>
            <person name="Larson L."/>
            <person name="Lewis B."/>
            <person name="Mehta T."/>
            <person name="Park D."/>
            <person name="Pearson M."/>
            <person name="Roberts A."/>
            <person name="Saif S."/>
            <person name="Shenoy N."/>
            <person name="Sisk P."/>
            <person name="Stolte C."/>
            <person name="Sykes S."/>
            <person name="Thomson T."/>
            <person name="Walk T."/>
            <person name="White J."/>
            <person name="Yandava C."/>
            <person name="Burger G."/>
            <person name="Gray M.W."/>
            <person name="Holland P.W.H."/>
            <person name="King N."/>
            <person name="Lang F.B.F."/>
            <person name="Roger A.J."/>
            <person name="Ruiz-Trillo I."/>
            <person name="Lander E."/>
            <person name="Nusbaum C."/>
        </authorList>
    </citation>
    <scope>NUCLEOTIDE SEQUENCE [LARGE SCALE GENOMIC DNA]</scope>
    <source>
        <strain evidence="10 11">DAOM BR117</strain>
    </source>
</reference>
<evidence type="ECO:0000259" key="8">
    <source>
        <dbReference type="Pfam" id="PF03007"/>
    </source>
</evidence>
<dbReference type="Pfam" id="PF06974">
    <property type="entry name" value="WS_DGAT_C"/>
    <property type="match status" value="1"/>
</dbReference>
<dbReference type="UniPathway" id="UPA00282"/>
<dbReference type="InterPro" id="IPR023213">
    <property type="entry name" value="CAT-like_dom_sf"/>
</dbReference>
<accession>A0A0L0H7W0</accession>
<evidence type="ECO:0000259" key="9">
    <source>
        <dbReference type="Pfam" id="PF06974"/>
    </source>
</evidence>
<dbReference type="OrthoDB" id="619536at2759"/>
<feature type="domain" description="O-acyltransferase WSD1-like N-terminal" evidence="8">
    <location>
        <begin position="237"/>
        <end position="422"/>
    </location>
</feature>
<dbReference type="SUPFAM" id="SSF52777">
    <property type="entry name" value="CoA-dependent acyltransferases"/>
    <property type="match status" value="1"/>
</dbReference>
<dbReference type="VEuPathDB" id="FungiDB:SPPG_07986"/>
<evidence type="ECO:0000256" key="2">
    <source>
        <dbReference type="ARBA" id="ARBA00005189"/>
    </source>
</evidence>
<dbReference type="GO" id="GO:0004144">
    <property type="term" value="F:diacylglycerol O-acyltransferase activity"/>
    <property type="evidence" value="ECO:0007669"/>
    <property type="project" value="UniProtKB-EC"/>
</dbReference>
<protein>
    <submittedName>
        <fullName evidence="10">Acyltransferase, WS/DGAT/MGAT</fullName>
    </submittedName>
</protein>
<dbReference type="PANTHER" id="PTHR31650:SF1">
    <property type="entry name" value="WAX ESTER SYNTHASE_DIACYLGLYCEROL ACYLTRANSFERASE 4-RELATED"/>
    <property type="match status" value="1"/>
</dbReference>
<dbReference type="GO" id="GO:0047196">
    <property type="term" value="F:long-chain-alcohol O-fatty-acyltransferase activity"/>
    <property type="evidence" value="ECO:0007669"/>
    <property type="project" value="UniProtKB-EC"/>
</dbReference>
<dbReference type="GeneID" id="27691168"/>
<name>A0A0L0H7W0_SPIPD</name>
<dbReference type="Gene3D" id="3.30.559.30">
    <property type="entry name" value="Nonribosomal peptide synthetase, condensation domain"/>
    <property type="match status" value="1"/>
</dbReference>
<dbReference type="OMA" id="FNCYIIS"/>
<comment type="catalytic activity">
    <reaction evidence="7">
        <text>an acyl-CoA + a 1,2-diacyl-sn-glycerol = a triacyl-sn-glycerol + CoA</text>
        <dbReference type="Rhea" id="RHEA:10868"/>
        <dbReference type="ChEBI" id="CHEBI:17815"/>
        <dbReference type="ChEBI" id="CHEBI:57287"/>
        <dbReference type="ChEBI" id="CHEBI:58342"/>
        <dbReference type="ChEBI" id="CHEBI:64615"/>
        <dbReference type="EC" id="2.3.1.20"/>
    </reaction>
</comment>